<feature type="domain" description="Glycosyl transferase family 1" evidence="11">
    <location>
        <begin position="235"/>
        <end position="405"/>
    </location>
</feature>
<dbReference type="RefSeq" id="XP_042927241.1">
    <property type="nucleotide sequence ID" value="XM_043059610.1"/>
</dbReference>
<evidence type="ECO:0000256" key="5">
    <source>
        <dbReference type="ARBA" id="ARBA00022824"/>
    </source>
</evidence>
<keyword evidence="2 10" id="KW-0328">Glycosyltransferase</keyword>
<dbReference type="Proteomes" id="UP000006906">
    <property type="component" value="Chromosome 2"/>
</dbReference>
<dbReference type="PANTHER" id="PTHR45918:SF1">
    <property type="entry name" value="ALPHA-1,3_1,6-MANNOSYLTRANSFERASE ALG2"/>
    <property type="match status" value="1"/>
</dbReference>
<comment type="catalytic activity">
    <reaction evidence="9 10">
        <text>an alpha-D-Man-(1-&gt;3)-beta-D-Man-(1-&gt;4)-beta-D-GlcNAc-(1-&gt;4)-alpha-D-GlcNAc-diphospho-di-trans,poly-cis-dolichol + GDP-alpha-D-mannose = an alpha-D-Man-(1-&gt;3)-[alpha-D-Man-(1-&gt;6)]-beta-D-Man-(1-&gt;4)-beta-D-GlcNAc-(1-&gt;4)-alpha-D-GlcNAc-diphospho-di-trans,poly-cis-dolichol + GDP + H(+)</text>
        <dbReference type="Rhea" id="RHEA:29519"/>
        <dbReference type="Rhea" id="RHEA-COMP:19513"/>
        <dbReference type="Rhea" id="RHEA-COMP:19515"/>
        <dbReference type="ChEBI" id="CHEBI:15378"/>
        <dbReference type="ChEBI" id="CHEBI:57527"/>
        <dbReference type="ChEBI" id="CHEBI:58189"/>
        <dbReference type="ChEBI" id="CHEBI:132510"/>
        <dbReference type="ChEBI" id="CHEBI:132511"/>
        <dbReference type="EC" id="2.4.1.257"/>
    </reaction>
    <physiologicalReaction direction="left-to-right" evidence="9 10">
        <dbReference type="Rhea" id="RHEA:29520"/>
    </physiologicalReaction>
</comment>
<dbReference type="InParanoid" id="A0A2K3E1V4"/>
<evidence type="ECO:0000256" key="7">
    <source>
        <dbReference type="ARBA" id="ARBA00023136"/>
    </source>
</evidence>
<dbReference type="PaxDb" id="3055-EDO97683"/>
<dbReference type="FunCoup" id="A0A2K3E1V4">
    <property type="interactions" value="2162"/>
</dbReference>
<keyword evidence="5" id="KW-0256">Endoplasmic reticulum</keyword>
<keyword evidence="14" id="KW-1185">Reference proteome</keyword>
<dbReference type="InterPro" id="IPR028098">
    <property type="entry name" value="Glyco_trans_4-like_N"/>
</dbReference>
<dbReference type="GO" id="GO:0006488">
    <property type="term" value="P:dolichol-linked oligosaccharide biosynthetic process"/>
    <property type="evidence" value="ECO:0000318"/>
    <property type="project" value="GO_Central"/>
</dbReference>
<evidence type="ECO:0000256" key="9">
    <source>
        <dbReference type="ARBA" id="ARBA00045104"/>
    </source>
</evidence>
<dbReference type="STRING" id="3055.A0A2K3E1V4"/>
<dbReference type="PANTHER" id="PTHR45918">
    <property type="entry name" value="ALPHA-1,3/1,6-MANNOSYLTRANSFERASE ALG2"/>
    <property type="match status" value="1"/>
</dbReference>
<dbReference type="Pfam" id="PF00534">
    <property type="entry name" value="Glycos_transf_1"/>
    <property type="match status" value="1"/>
</dbReference>
<proteinExistence type="inferred from homology"/>
<reference evidence="13 14" key="1">
    <citation type="journal article" date="2007" name="Science">
        <title>The Chlamydomonas genome reveals the evolution of key animal and plant functions.</title>
        <authorList>
            <person name="Merchant S.S."/>
            <person name="Prochnik S.E."/>
            <person name="Vallon O."/>
            <person name="Harris E.H."/>
            <person name="Karpowicz S.J."/>
            <person name="Witman G.B."/>
            <person name="Terry A."/>
            <person name="Salamov A."/>
            <person name="Fritz-Laylin L.K."/>
            <person name="Marechal-Drouard L."/>
            <person name="Marshall W.F."/>
            <person name="Qu L.H."/>
            <person name="Nelson D.R."/>
            <person name="Sanderfoot A.A."/>
            <person name="Spalding M.H."/>
            <person name="Kapitonov V.V."/>
            <person name="Ren Q."/>
            <person name="Ferris P."/>
            <person name="Lindquist E."/>
            <person name="Shapiro H."/>
            <person name="Lucas S.M."/>
            <person name="Grimwood J."/>
            <person name="Schmutz J."/>
            <person name="Cardol P."/>
            <person name="Cerutti H."/>
            <person name="Chanfreau G."/>
            <person name="Chen C.L."/>
            <person name="Cognat V."/>
            <person name="Croft M.T."/>
            <person name="Dent R."/>
            <person name="Dutcher S."/>
            <person name="Fernandez E."/>
            <person name="Fukuzawa H."/>
            <person name="Gonzalez-Ballester D."/>
            <person name="Gonzalez-Halphen D."/>
            <person name="Hallmann A."/>
            <person name="Hanikenne M."/>
            <person name="Hippler M."/>
            <person name="Inwood W."/>
            <person name="Jabbari K."/>
            <person name="Kalanon M."/>
            <person name="Kuras R."/>
            <person name="Lefebvre P.A."/>
            <person name="Lemaire S.D."/>
            <person name="Lobanov A.V."/>
            <person name="Lohr M."/>
            <person name="Manuell A."/>
            <person name="Meier I."/>
            <person name="Mets L."/>
            <person name="Mittag M."/>
            <person name="Mittelmeier T."/>
            <person name="Moroney J.V."/>
            <person name="Moseley J."/>
            <person name="Napoli C."/>
            <person name="Nedelcu A.M."/>
            <person name="Niyogi K."/>
            <person name="Novoselov S.V."/>
            <person name="Paulsen I.T."/>
            <person name="Pazour G."/>
            <person name="Purton S."/>
            <person name="Ral J.P."/>
            <person name="Riano-Pachon D.M."/>
            <person name="Riekhof W."/>
            <person name="Rymarquis L."/>
            <person name="Schroda M."/>
            <person name="Stern D."/>
            <person name="Umen J."/>
            <person name="Willows R."/>
            <person name="Wilson N."/>
            <person name="Zimmer S.L."/>
            <person name="Allmer J."/>
            <person name="Balk J."/>
            <person name="Bisova K."/>
            <person name="Chen C.J."/>
            <person name="Elias M."/>
            <person name="Gendler K."/>
            <person name="Hauser C."/>
            <person name="Lamb M.R."/>
            <person name="Ledford H."/>
            <person name="Long J.C."/>
            <person name="Minagawa J."/>
            <person name="Page M.D."/>
            <person name="Pan J."/>
            <person name="Pootakham W."/>
            <person name="Roje S."/>
            <person name="Rose A."/>
            <person name="Stahlberg E."/>
            <person name="Terauchi A.M."/>
            <person name="Yang P."/>
            <person name="Ball S."/>
            <person name="Bowler C."/>
            <person name="Dieckmann C.L."/>
            <person name="Gladyshev V.N."/>
            <person name="Green P."/>
            <person name="Jorgensen R."/>
            <person name="Mayfield S."/>
            <person name="Mueller-Roeber B."/>
            <person name="Rajamani S."/>
            <person name="Sayre R.T."/>
            <person name="Brokstein P."/>
            <person name="Dubchak I."/>
            <person name="Goodstein D."/>
            <person name="Hornick L."/>
            <person name="Huang Y.W."/>
            <person name="Jhaveri J."/>
            <person name="Luo Y."/>
            <person name="Martinez D."/>
            <person name="Ngau W.C."/>
            <person name="Otillar B."/>
            <person name="Poliakov A."/>
            <person name="Porter A."/>
            <person name="Szajkowski L."/>
            <person name="Werner G."/>
            <person name="Zhou K."/>
            <person name="Grigoriev I.V."/>
            <person name="Rokhsar D.S."/>
            <person name="Grossman A.R."/>
        </authorList>
    </citation>
    <scope>NUCLEOTIDE SEQUENCE [LARGE SCALE GENOMIC DNA]</scope>
    <source>
        <strain evidence="14">CC-503</strain>
    </source>
</reference>
<dbReference type="GO" id="GO:0102704">
    <property type="term" value="F:GDP-Man:Man(2)GlcNAc(2)-PP-Dol alpha-1,6-mannosyltransferase activity"/>
    <property type="evidence" value="ECO:0007669"/>
    <property type="project" value="UniProtKB-UniRule"/>
</dbReference>
<dbReference type="AlphaFoldDB" id="A0A2K3E1V4"/>
<name>A0A2K3E1V4_CHLRE</name>
<dbReference type="GO" id="GO:0005789">
    <property type="term" value="C:endoplasmic reticulum membrane"/>
    <property type="evidence" value="ECO:0007669"/>
    <property type="project" value="UniProtKB-SubCell"/>
</dbReference>
<dbReference type="InterPro" id="IPR027054">
    <property type="entry name" value="ALG2"/>
</dbReference>
<evidence type="ECO:0000256" key="6">
    <source>
        <dbReference type="ARBA" id="ARBA00022989"/>
    </source>
</evidence>
<keyword evidence="3 10" id="KW-0808">Transferase</keyword>
<dbReference type="FunFam" id="3.40.50.2000:FF:000266">
    <property type="entry name" value="ALG2, alpha-1,3/1,6-mannosyltransferase"/>
    <property type="match status" value="1"/>
</dbReference>
<dbReference type="GO" id="GO:0012505">
    <property type="term" value="C:endomembrane system"/>
    <property type="evidence" value="ECO:0000318"/>
    <property type="project" value="GO_Central"/>
</dbReference>
<dbReference type="EC" id="2.4.1.257" evidence="10"/>
<protein>
    <recommendedName>
        <fullName evidence="10">Alpha-1,3/1,6-mannosyltransferase ALG2</fullName>
        <ecNumber evidence="10">2.4.1.132</ecNumber>
        <ecNumber evidence="10">2.4.1.257</ecNumber>
    </recommendedName>
    <alternativeName>
        <fullName evidence="10">GDP-Man:Man(1)GlcNAc(2)-PP-Dol alpha-1,3-mannosyltransferase</fullName>
    </alternativeName>
</protein>
<dbReference type="GO" id="GO:0000033">
    <property type="term" value="F:alpha-1,3-mannosyltransferase activity"/>
    <property type="evidence" value="ECO:0000318"/>
    <property type="project" value="GO_Central"/>
</dbReference>
<sequence length="471" mass="49782">MASGSGLRVAFIHPDLGLGGAERLVVDAAAELVRCGHTVDMYTAFYDPSRCFEETKTGGFAVRTAGGWFPRHFGGRLMALCAYIRCILVALHIAWRTVWSPRADTAPYDVIIADQVAVVVPVVRVLLPSSRVLFYCHFPDLLLTQRTSLLKRLYRAPLDYVEELSTGAAHLVLVNSNYTRGVFKETFRRLASRGMDPSVLYPAVAIPEAKELAEAAASWRKDLDSELADFIAGGTTFLSINRFERKKGIGLAIEALHEVLLMRAGGASVTASGGGGAASAAAGAPPPRLVVAGGYDPRLAENVEHLAELREAAAAMDLRHEVRFLPSFTDRQRTLLLAACRAVLYTPQHEHFGIVPLEAMAAGRPVVAVNSGGPTESVVTGVTGFLCDATPVAFAGAMAGLMGGEGPAKKGAEKGGGKAEEMGAAARAHVEAKFSRRAFGEALDGYVRGLVAGAGAGEKQAAGKAGKAELR</sequence>
<comment type="catalytic activity">
    <reaction evidence="8 10">
        <text>a beta-D-Man-(1-&gt;4)-beta-D-GlcNAc-(1-&gt;4)-alpha-D-GlcNAc-diphospho-di-trans,poly-cis-dolichol + GDP-alpha-D-mannose = an alpha-D-Man-(1-&gt;3)-beta-D-Man-(1-&gt;4)-beta-D-GlcNAc-(1-&gt;4)-alpha-D-GlcNAc-diphospho-di-trans,poly-cis-dolichol + GDP + H(+)</text>
        <dbReference type="Rhea" id="RHEA:29515"/>
        <dbReference type="Rhea" id="RHEA-COMP:19511"/>
        <dbReference type="Rhea" id="RHEA-COMP:19513"/>
        <dbReference type="ChEBI" id="CHEBI:15378"/>
        <dbReference type="ChEBI" id="CHEBI:57527"/>
        <dbReference type="ChEBI" id="CHEBI:58189"/>
        <dbReference type="ChEBI" id="CHEBI:58472"/>
        <dbReference type="ChEBI" id="CHEBI:132510"/>
        <dbReference type="EC" id="2.4.1.132"/>
    </reaction>
    <physiologicalReaction direction="left-to-right" evidence="8 10">
        <dbReference type="Rhea" id="RHEA:29516"/>
    </physiologicalReaction>
</comment>
<dbReference type="GeneID" id="5726751"/>
<evidence type="ECO:0000256" key="1">
    <source>
        <dbReference type="ARBA" id="ARBA00004922"/>
    </source>
</evidence>
<dbReference type="EMBL" id="CM008963">
    <property type="protein sequence ID" value="PNW86765.1"/>
    <property type="molecule type" value="Genomic_DNA"/>
</dbReference>
<dbReference type="EC" id="2.4.1.132" evidence="10"/>
<evidence type="ECO:0000259" key="11">
    <source>
        <dbReference type="Pfam" id="PF00534"/>
    </source>
</evidence>
<keyword evidence="4" id="KW-0812">Transmembrane</keyword>
<accession>A0A2K3E1V4</accession>
<dbReference type="KEGG" id="cre:CHLRE_02g095147v5"/>
<comment type="pathway">
    <text evidence="1 10">Protein modification; protein glycosylation.</text>
</comment>
<evidence type="ECO:0000256" key="4">
    <source>
        <dbReference type="ARBA" id="ARBA00022692"/>
    </source>
</evidence>
<evidence type="ECO:0000256" key="8">
    <source>
        <dbReference type="ARBA" id="ARBA00045103"/>
    </source>
</evidence>
<dbReference type="GO" id="GO:0004378">
    <property type="term" value="F:GDP-Man:Man(1)GlcNAc(2)-PP-Dol alpha-1,3-mannosyltransferase activity"/>
    <property type="evidence" value="ECO:0007669"/>
    <property type="project" value="UniProtKB-UniRule"/>
</dbReference>
<comment type="similarity">
    <text evidence="10">Belongs to the glycosyltransferase group 1 family.</text>
</comment>
<evidence type="ECO:0000259" key="12">
    <source>
        <dbReference type="Pfam" id="PF13439"/>
    </source>
</evidence>
<dbReference type="Pfam" id="PF13439">
    <property type="entry name" value="Glyco_transf_4"/>
    <property type="match status" value="1"/>
</dbReference>
<evidence type="ECO:0000313" key="13">
    <source>
        <dbReference type="EMBL" id="PNW86765.1"/>
    </source>
</evidence>
<dbReference type="OMA" id="AMYMKCP"/>
<dbReference type="UniPathway" id="UPA00378"/>
<evidence type="ECO:0000256" key="10">
    <source>
        <dbReference type="RuleBase" id="RU367136"/>
    </source>
</evidence>
<organism evidence="13 14">
    <name type="scientific">Chlamydomonas reinhardtii</name>
    <name type="common">Chlamydomonas smithii</name>
    <dbReference type="NCBI Taxonomy" id="3055"/>
    <lineage>
        <taxon>Eukaryota</taxon>
        <taxon>Viridiplantae</taxon>
        <taxon>Chlorophyta</taxon>
        <taxon>core chlorophytes</taxon>
        <taxon>Chlorophyceae</taxon>
        <taxon>CS clade</taxon>
        <taxon>Chlamydomonadales</taxon>
        <taxon>Chlamydomonadaceae</taxon>
        <taxon>Chlamydomonas</taxon>
    </lineage>
</organism>
<evidence type="ECO:0000313" key="14">
    <source>
        <dbReference type="Proteomes" id="UP000006906"/>
    </source>
</evidence>
<dbReference type="SUPFAM" id="SSF53756">
    <property type="entry name" value="UDP-Glycosyltransferase/glycogen phosphorylase"/>
    <property type="match status" value="1"/>
</dbReference>
<dbReference type="Gramene" id="PNW86765">
    <property type="protein sequence ID" value="PNW86765"/>
    <property type="gene ID" value="CHLRE_02g095147v5"/>
</dbReference>
<feature type="domain" description="Glycosyltransferase subfamily 4-like N-terminal" evidence="12">
    <location>
        <begin position="19"/>
        <end position="187"/>
    </location>
</feature>
<gene>
    <name evidence="13" type="ORF">CHLRE_02g095147v5</name>
</gene>
<dbReference type="OrthoDB" id="448893at2759"/>
<dbReference type="Gene3D" id="3.40.50.2000">
    <property type="entry name" value="Glycogen Phosphorylase B"/>
    <property type="match status" value="2"/>
</dbReference>
<comment type="subcellular location">
    <subcellularLocation>
        <location evidence="10">Endoplasmic reticulum membrane</location>
        <topology evidence="10">Single-pass membrane protein</topology>
    </subcellularLocation>
</comment>
<dbReference type="InterPro" id="IPR001296">
    <property type="entry name" value="Glyco_trans_1"/>
</dbReference>
<keyword evidence="6" id="KW-1133">Transmembrane helix</keyword>
<evidence type="ECO:0000256" key="2">
    <source>
        <dbReference type="ARBA" id="ARBA00022676"/>
    </source>
</evidence>
<dbReference type="CDD" id="cd03805">
    <property type="entry name" value="GT4_ALG2-like"/>
    <property type="match status" value="1"/>
</dbReference>
<dbReference type="ExpressionAtlas" id="A0A2K3E1V4">
    <property type="expression patterns" value="baseline"/>
</dbReference>
<comment type="function">
    <text evidence="10">Mannosylates Man(2)GlcNAc(2)-dolichol diphosphate and Man(1)GlcNAc(2)-dolichol diphosphate to form Man(3)GlcNAc(2)-dolichol diphosphate.</text>
</comment>
<evidence type="ECO:0000256" key="3">
    <source>
        <dbReference type="ARBA" id="ARBA00022679"/>
    </source>
</evidence>
<keyword evidence="7" id="KW-0472">Membrane</keyword>